<dbReference type="Pfam" id="PF06972">
    <property type="entry name" value="GIP1_N"/>
    <property type="match status" value="1"/>
</dbReference>
<dbReference type="AlphaFoldDB" id="A0A1D1Z8P8"/>
<dbReference type="SUPFAM" id="SSF46934">
    <property type="entry name" value="UBA-like"/>
    <property type="match status" value="1"/>
</dbReference>
<feature type="region of interest" description="Disordered" evidence="1">
    <location>
        <begin position="744"/>
        <end position="790"/>
    </location>
</feature>
<feature type="compositionally biased region" description="Low complexity" evidence="1">
    <location>
        <begin position="759"/>
        <end position="784"/>
    </location>
</feature>
<dbReference type="InterPro" id="IPR009060">
    <property type="entry name" value="UBA-like_sf"/>
</dbReference>
<evidence type="ECO:0000313" key="3">
    <source>
        <dbReference type="EMBL" id="JAT63273.1"/>
    </source>
</evidence>
<feature type="compositionally biased region" description="Low complexity" evidence="1">
    <location>
        <begin position="323"/>
        <end position="345"/>
    </location>
</feature>
<feature type="region of interest" description="Disordered" evidence="1">
    <location>
        <begin position="309"/>
        <end position="361"/>
    </location>
</feature>
<dbReference type="PANTHER" id="PTHR46775">
    <property type="entry name" value="FLOCCULATION PROTEIN (DUF1296)"/>
    <property type="match status" value="1"/>
</dbReference>
<feature type="region of interest" description="Disordered" evidence="1">
    <location>
        <begin position="450"/>
        <end position="513"/>
    </location>
</feature>
<dbReference type="PANTHER" id="PTHR46775:SF1">
    <property type="entry name" value="FLOCCULATION PROTEIN (DUF1296)"/>
    <property type="match status" value="1"/>
</dbReference>
<dbReference type="EMBL" id="GDJX01004663">
    <property type="protein sequence ID" value="JAT63273.1"/>
    <property type="molecule type" value="Transcribed_RNA"/>
</dbReference>
<feature type="region of interest" description="Disordered" evidence="1">
    <location>
        <begin position="1"/>
        <end position="21"/>
    </location>
</feature>
<feature type="compositionally biased region" description="Basic and acidic residues" evidence="1">
    <location>
        <begin position="74"/>
        <end position="88"/>
    </location>
</feature>
<dbReference type="InterPro" id="IPR044277">
    <property type="entry name" value="GIP1"/>
</dbReference>
<dbReference type="GO" id="GO:0051082">
    <property type="term" value="F:unfolded protein binding"/>
    <property type="evidence" value="ECO:0007669"/>
    <property type="project" value="TreeGrafter"/>
</dbReference>
<feature type="domain" description="GBF-interacting protein 1 N-terminal" evidence="2">
    <location>
        <begin position="17"/>
        <end position="76"/>
    </location>
</feature>
<name>A0A1D1Z8P8_9ARAE</name>
<organism evidence="3">
    <name type="scientific">Anthurium amnicola</name>
    <dbReference type="NCBI Taxonomy" id="1678845"/>
    <lineage>
        <taxon>Eukaryota</taxon>
        <taxon>Viridiplantae</taxon>
        <taxon>Streptophyta</taxon>
        <taxon>Embryophyta</taxon>
        <taxon>Tracheophyta</taxon>
        <taxon>Spermatophyta</taxon>
        <taxon>Magnoliopsida</taxon>
        <taxon>Liliopsida</taxon>
        <taxon>Araceae</taxon>
        <taxon>Pothoideae</taxon>
        <taxon>Potheae</taxon>
        <taxon>Anthurium</taxon>
    </lineage>
</organism>
<feature type="compositionally biased region" description="Polar residues" evidence="1">
    <location>
        <begin position="481"/>
        <end position="493"/>
    </location>
</feature>
<sequence>MSNPGKMSGGGSSRVSIPSSLRKTIQDIKEIAGNHSDEVILAMLEECSMDPNETAQKLLFQDTFHEVKRKRDKRKENLNNREPTDSRWKPGTQGRGIRGGRGSYSRYLSHDSGGINTGKEDGIIQVMEKGIMPSSSFSTQETEHKSGVPASSSVSGFVNAPIKVGNTSSSQGSGSEMAGDGCFPVGEEGYPAETTKAGRALLPSVDTKNDPANVVGVIQTSDQFSSMMVAPDPGVCASDAVVVASVDKHVSGFVHAIKRDVQSQIAAVEPAIGKVMSREVSGSEISSEKSSLEMANYSLQESIPAKSQGLDVSHLPDAPQPLSSTFQSGSSGSMPSSNFSSRSQPLIGPQKVGPSKEWKPKSVNQIPAQASGTISTSDTAHAEVEKDTQSVSVVKSGGSEVATAKLQKKLEELQFSDSRHVIIPNHLQVPEAERSGLSFGSFDGSFGIGTRSAFPKDADNEKSSTPLSESSEGPEENIEELTSSSQNVSSTAQEDPYPEHPSSPSQMRENLSTRESDISLNISDVPEYEQSKQFSAVSQGSSQFPVVHTAPYSAFGLIPPGLGSQLAPFENSEPLAREASRVSSFIVQQPFDASTNYYTQIYRPGADGDGRFSPFLGHGAATKHSGNMAILSSPTGQLTQESENSLVLPTTGIATQAGGAIQTSVAVNQQPVPFFRQPAGVHLSHFPPNYMPYGHYVSPFYVPATAIHHFYSNTGFPQQPLAGGMYPPPAAAATTHVKYSLPQYKSGTNSGNSTHAVLPTGHGPYSSSPTGYSSSPPVSSGNSTANEDHSVSQYKENNVYITGQQSEGSAVWIPAPGRDIPSMQAGSFFNLPQGQHMTFAQPQAGNGAFAGIYHPPQSVGAATVHPMLQPSQTMAGGVEMAGAPAGVYQQPQRAQINWASNY</sequence>
<accession>A0A1D1Z8P8</accession>
<gene>
    <name evidence="3" type="ORF">g.56853</name>
</gene>
<dbReference type="InterPro" id="IPR009719">
    <property type="entry name" value="GIP1_N"/>
</dbReference>
<reference evidence="3" key="1">
    <citation type="submission" date="2015-07" db="EMBL/GenBank/DDBJ databases">
        <title>Transcriptome Assembly of Anthurium amnicola.</title>
        <authorList>
            <person name="Suzuki J."/>
        </authorList>
    </citation>
    <scope>NUCLEOTIDE SEQUENCE</scope>
</reference>
<evidence type="ECO:0000256" key="1">
    <source>
        <dbReference type="SAM" id="MobiDB-lite"/>
    </source>
</evidence>
<feature type="compositionally biased region" description="Gly residues" evidence="1">
    <location>
        <begin position="93"/>
        <end position="102"/>
    </location>
</feature>
<protein>
    <recommendedName>
        <fullName evidence="2">GBF-interacting protein 1 N-terminal domain-containing protein</fullName>
    </recommendedName>
</protein>
<evidence type="ECO:0000259" key="2">
    <source>
        <dbReference type="Pfam" id="PF06972"/>
    </source>
</evidence>
<feature type="compositionally biased region" description="Polar residues" evidence="1">
    <location>
        <begin position="744"/>
        <end position="755"/>
    </location>
</feature>
<feature type="region of interest" description="Disordered" evidence="1">
    <location>
        <begin position="69"/>
        <end position="103"/>
    </location>
</feature>
<proteinExistence type="predicted"/>